<protein>
    <submittedName>
        <fullName evidence="3">Alpha/beta fold hydrolase</fullName>
    </submittedName>
</protein>
<dbReference type="PRINTS" id="PR00038">
    <property type="entry name" value="HTHLUXR"/>
</dbReference>
<dbReference type="CDD" id="cd06170">
    <property type="entry name" value="LuxR_C_like"/>
    <property type="match status" value="1"/>
</dbReference>
<dbReference type="EMBL" id="WMBE01000002">
    <property type="protein sequence ID" value="MDG0866892.1"/>
    <property type="molecule type" value="Genomic_DNA"/>
</dbReference>
<dbReference type="PRINTS" id="PR00111">
    <property type="entry name" value="ABHYDROLASE"/>
</dbReference>
<dbReference type="Proteomes" id="UP001321249">
    <property type="component" value="Unassembled WGS sequence"/>
</dbReference>
<gene>
    <name evidence="2" type="ORF">GKO46_07370</name>
    <name evidence="3" type="ORF">GKO48_01375</name>
</gene>
<sequence>MDQDIRFCTAPDGVQIAYSVMGSGPPLVKAPNWMAHLEFELSSPVWSHWWQELAKHHTLVRFDQRGSGLSERNIPKQSVDSWVDDLAAVTDHAGLDQFALLGISQGGAIAAKYIDKHPGRVNRLILFGAFGRGRSKRGDNPREGEALQVLTEAGWGRDEPSYRQLFTSRFMPGASREQMQWFNELQKVSSSGKNAANVLAETAQIDVLPLLGQIDVPTLVLHARGDAQVPFEQGRQLAAMIPNSRFVPLESSNHLPMASEPGWTAAIDEVQAFLKAGNTDPELTSQAAQSAAPLPAGLTPREGEVLRLVAAGQSNRDIADGLFITTNTVANHVKNILAKTNSGNRTEAAAFAVANGLN</sequence>
<keyword evidence="4" id="KW-1185">Reference proteome</keyword>
<dbReference type="PANTHER" id="PTHR43433">
    <property type="entry name" value="HYDROLASE, ALPHA/BETA FOLD FAMILY PROTEIN"/>
    <property type="match status" value="1"/>
</dbReference>
<accession>A0AAJ5ZG74</accession>
<reference evidence="3" key="2">
    <citation type="journal article" date="2023" name="Nat. Commun.">
        <title>Cultivation of marine bacteria of the SAR202 clade.</title>
        <authorList>
            <person name="Lim Y."/>
            <person name="Seo J.H."/>
            <person name="Giovannoni S.J."/>
            <person name="Kang I."/>
            <person name="Cho J.C."/>
        </authorList>
    </citation>
    <scope>NUCLEOTIDE SEQUENCE</scope>
    <source>
        <strain evidence="3">JH1073</strain>
    </source>
</reference>
<dbReference type="AlphaFoldDB" id="A0AAJ5ZG74"/>
<dbReference type="EMBL" id="CP046147">
    <property type="protein sequence ID" value="WFG38312.1"/>
    <property type="molecule type" value="Genomic_DNA"/>
</dbReference>
<dbReference type="PROSITE" id="PS50043">
    <property type="entry name" value="HTH_LUXR_2"/>
    <property type="match status" value="1"/>
</dbReference>
<dbReference type="Proteomes" id="UP001219901">
    <property type="component" value="Chromosome"/>
</dbReference>
<dbReference type="PANTHER" id="PTHR43433:SF8">
    <property type="entry name" value="BIFUNCTIONAL LIPASE_ADENYLATE CYCLASE LIPJ"/>
    <property type="match status" value="1"/>
</dbReference>
<evidence type="ECO:0000259" key="1">
    <source>
        <dbReference type="PROSITE" id="PS50043"/>
    </source>
</evidence>
<dbReference type="InterPro" id="IPR036388">
    <property type="entry name" value="WH-like_DNA-bd_sf"/>
</dbReference>
<organism evidence="3 4">
    <name type="scientific">Candidatus Lucifugimonas marina</name>
    <dbReference type="NCBI Taxonomy" id="3038979"/>
    <lineage>
        <taxon>Bacteria</taxon>
        <taxon>Bacillati</taxon>
        <taxon>Chloroflexota</taxon>
        <taxon>Dehalococcoidia</taxon>
        <taxon>SAR202 cluster</taxon>
        <taxon>Candidatus Lucifugimonadales</taxon>
        <taxon>Candidatus Lucifugimonadaceae</taxon>
        <taxon>Candidatus Lucifugimonas</taxon>
    </lineage>
</organism>
<dbReference type="PROSITE" id="PS00622">
    <property type="entry name" value="HTH_LUXR_1"/>
    <property type="match status" value="1"/>
</dbReference>
<evidence type="ECO:0000313" key="3">
    <source>
        <dbReference type="EMBL" id="WFG38312.1"/>
    </source>
</evidence>
<keyword evidence="3" id="KW-0378">Hydrolase</keyword>
<dbReference type="Gene3D" id="1.10.10.10">
    <property type="entry name" value="Winged helix-like DNA-binding domain superfamily/Winged helix DNA-binding domain"/>
    <property type="match status" value="1"/>
</dbReference>
<dbReference type="GO" id="GO:0006355">
    <property type="term" value="P:regulation of DNA-templated transcription"/>
    <property type="evidence" value="ECO:0007669"/>
    <property type="project" value="InterPro"/>
</dbReference>
<dbReference type="GO" id="GO:0003677">
    <property type="term" value="F:DNA binding"/>
    <property type="evidence" value="ECO:0007669"/>
    <property type="project" value="InterPro"/>
</dbReference>
<reference evidence="4" key="3">
    <citation type="submission" date="2023-06" db="EMBL/GenBank/DDBJ databases">
        <title>Pangenomics reveal diversification of enzyme families and niche specialization in globally abundant SAR202 bacteria.</title>
        <authorList>
            <person name="Saw J.H.W."/>
        </authorList>
    </citation>
    <scope>NUCLEOTIDE SEQUENCE [LARGE SCALE GENOMIC DNA]</scope>
    <source>
        <strain evidence="4">JH1073</strain>
    </source>
</reference>
<dbReference type="Pfam" id="PF00196">
    <property type="entry name" value="GerE"/>
    <property type="match status" value="1"/>
</dbReference>
<dbReference type="SUPFAM" id="SSF46894">
    <property type="entry name" value="C-terminal effector domain of the bipartite response regulators"/>
    <property type="match status" value="1"/>
</dbReference>
<dbReference type="Gene3D" id="3.40.50.1820">
    <property type="entry name" value="alpha/beta hydrolase"/>
    <property type="match status" value="1"/>
</dbReference>
<dbReference type="SUPFAM" id="SSF53474">
    <property type="entry name" value="alpha/beta-Hydrolases"/>
    <property type="match status" value="1"/>
</dbReference>
<name>A0AAJ5ZG74_9CHLR</name>
<dbReference type="SMART" id="SM00421">
    <property type="entry name" value="HTH_LUXR"/>
    <property type="match status" value="1"/>
</dbReference>
<reference evidence="4 5" key="1">
    <citation type="submission" date="2019-11" db="EMBL/GenBank/DDBJ databases">
        <authorList>
            <person name="Cho J.-C."/>
        </authorList>
    </citation>
    <scope>NUCLEOTIDE SEQUENCE [LARGE SCALE GENOMIC DNA]</scope>
    <source>
        <strain evidence="3 4">JH1073</strain>
        <strain evidence="2 5">JH702</strain>
    </source>
</reference>
<evidence type="ECO:0000313" key="5">
    <source>
        <dbReference type="Proteomes" id="UP001321249"/>
    </source>
</evidence>
<dbReference type="RefSeq" id="WP_342824714.1">
    <property type="nucleotide sequence ID" value="NZ_CP046146.1"/>
</dbReference>
<dbReference type="InterPro" id="IPR029058">
    <property type="entry name" value="AB_hydrolase_fold"/>
</dbReference>
<dbReference type="Pfam" id="PF00561">
    <property type="entry name" value="Abhydrolase_1"/>
    <property type="match status" value="1"/>
</dbReference>
<proteinExistence type="predicted"/>
<dbReference type="InterPro" id="IPR016032">
    <property type="entry name" value="Sig_transdc_resp-reg_C-effctor"/>
</dbReference>
<evidence type="ECO:0000313" key="4">
    <source>
        <dbReference type="Proteomes" id="UP001219901"/>
    </source>
</evidence>
<feature type="domain" description="HTH luxR-type" evidence="1">
    <location>
        <begin position="291"/>
        <end position="356"/>
    </location>
</feature>
<dbReference type="InterPro" id="IPR050471">
    <property type="entry name" value="AB_hydrolase"/>
</dbReference>
<dbReference type="GO" id="GO:0016787">
    <property type="term" value="F:hydrolase activity"/>
    <property type="evidence" value="ECO:0007669"/>
    <property type="project" value="UniProtKB-KW"/>
</dbReference>
<dbReference type="InterPro" id="IPR000073">
    <property type="entry name" value="AB_hydrolase_1"/>
</dbReference>
<evidence type="ECO:0000313" key="2">
    <source>
        <dbReference type="EMBL" id="MDG0866892.1"/>
    </source>
</evidence>
<dbReference type="InterPro" id="IPR000792">
    <property type="entry name" value="Tscrpt_reg_LuxR_C"/>
</dbReference>